<dbReference type="Pfam" id="PF03466">
    <property type="entry name" value="LysR_substrate"/>
    <property type="match status" value="1"/>
</dbReference>
<dbReference type="SUPFAM" id="SSF46785">
    <property type="entry name" value="Winged helix' DNA-binding domain"/>
    <property type="match status" value="1"/>
</dbReference>
<dbReference type="EMBL" id="BPQR01000087">
    <property type="protein sequence ID" value="GJE08755.1"/>
    <property type="molecule type" value="Genomic_DNA"/>
</dbReference>
<dbReference type="InterPro" id="IPR005119">
    <property type="entry name" value="LysR_subst-bd"/>
</dbReference>
<keyword evidence="3" id="KW-0238">DNA-binding</keyword>
<dbReference type="Pfam" id="PF00126">
    <property type="entry name" value="HTH_1"/>
    <property type="match status" value="1"/>
</dbReference>
<evidence type="ECO:0000256" key="4">
    <source>
        <dbReference type="ARBA" id="ARBA00023163"/>
    </source>
</evidence>
<dbReference type="PANTHER" id="PTHR30126:SF39">
    <property type="entry name" value="HTH-TYPE TRANSCRIPTIONAL REGULATOR CYSL"/>
    <property type="match status" value="1"/>
</dbReference>
<evidence type="ECO:0000313" key="6">
    <source>
        <dbReference type="EMBL" id="GJE08755.1"/>
    </source>
</evidence>
<organism evidence="6 7">
    <name type="scientific">Methylobacterium jeotgali</name>
    <dbReference type="NCBI Taxonomy" id="381630"/>
    <lineage>
        <taxon>Bacteria</taxon>
        <taxon>Pseudomonadati</taxon>
        <taxon>Pseudomonadota</taxon>
        <taxon>Alphaproteobacteria</taxon>
        <taxon>Hyphomicrobiales</taxon>
        <taxon>Methylobacteriaceae</taxon>
        <taxon>Methylobacterium</taxon>
    </lineage>
</organism>
<dbReference type="PRINTS" id="PR00039">
    <property type="entry name" value="HTHLYSR"/>
</dbReference>
<dbReference type="Proteomes" id="UP001055102">
    <property type="component" value="Unassembled WGS sequence"/>
</dbReference>
<evidence type="ECO:0000256" key="1">
    <source>
        <dbReference type="ARBA" id="ARBA00009437"/>
    </source>
</evidence>
<name>A0ABQ4T1T9_9HYPH</name>
<keyword evidence="4" id="KW-0804">Transcription</keyword>
<comment type="caution">
    <text evidence="6">The sequence shown here is derived from an EMBL/GenBank/DDBJ whole genome shotgun (WGS) entry which is preliminary data.</text>
</comment>
<sequence>MARTERGGGGKTPVLNLQYVETLLAVLATGSFHAAGRYLNLSQPTVSQHVRKLETALRATLVERDPAGCRPTPQGRALLPHAEALVRASRRAEEAVAGSRLAIGASGNIGTFLMPEILRRYEETHAATADAEIATNPHLIARLEAGEIDVALLEWWEPRTGLDAHVWRREPLVVIVDPDHRWAGRAHLTPQDLTGASLLGGEPGSGTGRVLREALGAVGAGFRLDRQLGSTEAVKRAVRARLGISIVMACSVQDEVRSGVLAALPVAGIELSKNLFAAYRDPLPETARASSFLTVLTAH</sequence>
<dbReference type="Gene3D" id="3.40.190.10">
    <property type="entry name" value="Periplasmic binding protein-like II"/>
    <property type="match status" value="2"/>
</dbReference>
<evidence type="ECO:0000256" key="2">
    <source>
        <dbReference type="ARBA" id="ARBA00023015"/>
    </source>
</evidence>
<dbReference type="SUPFAM" id="SSF53850">
    <property type="entry name" value="Periplasmic binding protein-like II"/>
    <property type="match status" value="1"/>
</dbReference>
<reference evidence="6" key="1">
    <citation type="journal article" date="2021" name="Front. Microbiol.">
        <title>Comprehensive Comparative Genomics and Phenotyping of Methylobacterium Species.</title>
        <authorList>
            <person name="Alessa O."/>
            <person name="Ogura Y."/>
            <person name="Fujitani Y."/>
            <person name="Takami H."/>
            <person name="Hayashi T."/>
            <person name="Sahin N."/>
            <person name="Tani A."/>
        </authorList>
    </citation>
    <scope>NUCLEOTIDE SEQUENCE</scope>
    <source>
        <strain evidence="6">LMG 23639</strain>
    </source>
</reference>
<dbReference type="Gene3D" id="1.10.10.10">
    <property type="entry name" value="Winged helix-like DNA-binding domain superfamily/Winged helix DNA-binding domain"/>
    <property type="match status" value="1"/>
</dbReference>
<proteinExistence type="inferred from homology"/>
<dbReference type="PROSITE" id="PS50931">
    <property type="entry name" value="HTH_LYSR"/>
    <property type="match status" value="1"/>
</dbReference>
<evidence type="ECO:0000259" key="5">
    <source>
        <dbReference type="PROSITE" id="PS50931"/>
    </source>
</evidence>
<dbReference type="InterPro" id="IPR036390">
    <property type="entry name" value="WH_DNA-bd_sf"/>
</dbReference>
<evidence type="ECO:0000313" key="7">
    <source>
        <dbReference type="Proteomes" id="UP001055102"/>
    </source>
</evidence>
<feature type="domain" description="HTH lysR-type" evidence="5">
    <location>
        <begin position="15"/>
        <end position="72"/>
    </location>
</feature>
<protein>
    <submittedName>
        <fullName evidence="6">HTH-type transcriptional activator CmpR</fullName>
    </submittedName>
</protein>
<keyword evidence="2" id="KW-0805">Transcription regulation</keyword>
<dbReference type="InterPro" id="IPR036388">
    <property type="entry name" value="WH-like_DNA-bd_sf"/>
</dbReference>
<dbReference type="InterPro" id="IPR000847">
    <property type="entry name" value="LysR_HTH_N"/>
</dbReference>
<dbReference type="PANTHER" id="PTHR30126">
    <property type="entry name" value="HTH-TYPE TRANSCRIPTIONAL REGULATOR"/>
    <property type="match status" value="1"/>
</dbReference>
<gene>
    <name evidence="6" type="primary">cmpR_2</name>
    <name evidence="6" type="ORF">AOPFMNJM_4101</name>
</gene>
<accession>A0ABQ4T1T9</accession>
<reference evidence="6" key="2">
    <citation type="submission" date="2021-08" db="EMBL/GenBank/DDBJ databases">
        <authorList>
            <person name="Tani A."/>
            <person name="Ola A."/>
            <person name="Ogura Y."/>
            <person name="Katsura K."/>
            <person name="Hayashi T."/>
        </authorList>
    </citation>
    <scope>NUCLEOTIDE SEQUENCE</scope>
    <source>
        <strain evidence="6">LMG 23639</strain>
    </source>
</reference>
<evidence type="ECO:0000256" key="3">
    <source>
        <dbReference type="ARBA" id="ARBA00023125"/>
    </source>
</evidence>
<keyword evidence="7" id="KW-1185">Reference proteome</keyword>
<comment type="similarity">
    <text evidence="1">Belongs to the LysR transcriptional regulatory family.</text>
</comment>